<reference evidence="2 3" key="1">
    <citation type="submission" date="2024-04" db="EMBL/GenBank/DDBJ databases">
        <title>Luteolibacter sp. isolated from soil.</title>
        <authorList>
            <person name="An J."/>
        </authorList>
    </citation>
    <scope>NUCLEOTIDE SEQUENCE [LARGE SCALE GENOMIC DNA]</scope>
    <source>
        <strain evidence="2 3">Y139</strain>
    </source>
</reference>
<gene>
    <name evidence="2" type="ORF">WKV53_02935</name>
</gene>
<organism evidence="2 3">
    <name type="scientific">Luteolibacter soli</name>
    <dbReference type="NCBI Taxonomy" id="3135280"/>
    <lineage>
        <taxon>Bacteria</taxon>
        <taxon>Pseudomonadati</taxon>
        <taxon>Verrucomicrobiota</taxon>
        <taxon>Verrucomicrobiia</taxon>
        <taxon>Verrucomicrobiales</taxon>
        <taxon>Verrucomicrobiaceae</taxon>
        <taxon>Luteolibacter</taxon>
    </lineage>
</organism>
<keyword evidence="1" id="KW-1133">Transmembrane helix</keyword>
<evidence type="ECO:0000256" key="1">
    <source>
        <dbReference type="SAM" id="Phobius"/>
    </source>
</evidence>
<evidence type="ECO:0000313" key="2">
    <source>
        <dbReference type="EMBL" id="MEK7949432.1"/>
    </source>
</evidence>
<proteinExistence type="predicted"/>
<dbReference type="RefSeq" id="WP_341402849.1">
    <property type="nucleotide sequence ID" value="NZ_JBBUKT010000001.1"/>
</dbReference>
<comment type="caution">
    <text evidence="2">The sequence shown here is derived from an EMBL/GenBank/DDBJ whole genome shotgun (WGS) entry which is preliminary data.</text>
</comment>
<evidence type="ECO:0008006" key="4">
    <source>
        <dbReference type="Google" id="ProtNLM"/>
    </source>
</evidence>
<feature type="transmembrane region" description="Helical" evidence="1">
    <location>
        <begin position="21"/>
        <end position="39"/>
    </location>
</feature>
<dbReference type="EMBL" id="JBBUKT010000001">
    <property type="protein sequence ID" value="MEK7949432.1"/>
    <property type="molecule type" value="Genomic_DNA"/>
</dbReference>
<keyword evidence="1" id="KW-0812">Transmembrane</keyword>
<evidence type="ECO:0000313" key="3">
    <source>
        <dbReference type="Proteomes" id="UP001371305"/>
    </source>
</evidence>
<dbReference type="Proteomes" id="UP001371305">
    <property type="component" value="Unassembled WGS sequence"/>
</dbReference>
<keyword evidence="3" id="KW-1185">Reference proteome</keyword>
<feature type="transmembrane region" description="Helical" evidence="1">
    <location>
        <begin position="238"/>
        <end position="260"/>
    </location>
</feature>
<accession>A0ABU9ARJ4</accession>
<sequence>MEGLATRRWNPGFVAMRWRRLFWMLPLLGVVMGVAWFLFQQFRETSVPGSIAYFSGKTSSAGNEEVAREGMEFMTSERVLKRAANRVERSETWGVSADVDVIRRQQKVEIDATMGMPTLKMTVTGRGEKAARETWMAIYDAAWAIAVEEQRVSDQVELDSAKGKVSRLEAEVASLEPGSPDGKRGVKAVLSELDHARETQKRLEMGQMCSTSFFERVALISPPHPATPAVPFGRLGMLGLHGAGGFGVGLFGAVFLAYLLEFLKPRRVVPVAGLGF</sequence>
<name>A0ABU9ARJ4_9BACT</name>
<keyword evidence="1" id="KW-0472">Membrane</keyword>
<protein>
    <recommendedName>
        <fullName evidence="4">Lipopolysaccharide biosynthesis protein</fullName>
    </recommendedName>
</protein>